<proteinExistence type="predicted"/>
<evidence type="ECO:0000313" key="2">
    <source>
        <dbReference type="EMBL" id="GIN63003.1"/>
    </source>
</evidence>
<dbReference type="EMBL" id="BORC01000005">
    <property type="protein sequence ID" value="GIN63003.1"/>
    <property type="molecule type" value="Genomic_DNA"/>
</dbReference>
<dbReference type="RefSeq" id="WP_095311991.1">
    <property type="nucleotide sequence ID" value="NZ_BORC01000005.1"/>
</dbReference>
<gene>
    <name evidence="2" type="ORF">J27TS8_29960</name>
</gene>
<keyword evidence="1" id="KW-0472">Membrane</keyword>
<keyword evidence="3" id="KW-1185">Reference proteome</keyword>
<dbReference type="AlphaFoldDB" id="A0A920BUJ6"/>
<organism evidence="2 3">
    <name type="scientific">Robertmurraya siralis</name>
    <dbReference type="NCBI Taxonomy" id="77777"/>
    <lineage>
        <taxon>Bacteria</taxon>
        <taxon>Bacillati</taxon>
        <taxon>Bacillota</taxon>
        <taxon>Bacilli</taxon>
        <taxon>Bacillales</taxon>
        <taxon>Bacillaceae</taxon>
        <taxon>Robertmurraya</taxon>
    </lineage>
</organism>
<feature type="transmembrane region" description="Helical" evidence="1">
    <location>
        <begin position="6"/>
        <end position="26"/>
    </location>
</feature>
<name>A0A920BUJ6_9BACI</name>
<keyword evidence="1" id="KW-0812">Transmembrane</keyword>
<evidence type="ECO:0000256" key="1">
    <source>
        <dbReference type="SAM" id="Phobius"/>
    </source>
</evidence>
<dbReference type="Proteomes" id="UP000682111">
    <property type="component" value="Unassembled WGS sequence"/>
</dbReference>
<protein>
    <submittedName>
        <fullName evidence="2">Uncharacterized protein</fullName>
    </submittedName>
</protein>
<keyword evidence="1" id="KW-1133">Transmembrane helix</keyword>
<accession>A0A920BUJ6</accession>
<sequence length="184" mass="21221">MKKLLNPNLLVLLVVICFGIFLFLILKQDESMPTLLEVSESEVDGYLENYTLDANYEMLDFFITDDKLLYYALLQKEESGMLLRITKTQDGYYTNQTSLWELSNDPISILELDSNNHHSSKLLVGIVKESSIETVSFLEENNKEIEFLIQGKSGFIQPIDESIIEVKAFDKMNKKLWDSGNIYE</sequence>
<reference evidence="2" key="1">
    <citation type="submission" date="2021-03" db="EMBL/GenBank/DDBJ databases">
        <title>Antimicrobial resistance genes in bacteria isolated from Japanese honey, and their potential for conferring macrolide and lincosamide resistance in the American foulbrood pathogen Paenibacillus larvae.</title>
        <authorList>
            <person name="Okamoto M."/>
            <person name="Kumagai M."/>
            <person name="Kanamori H."/>
            <person name="Takamatsu D."/>
        </authorList>
    </citation>
    <scope>NUCLEOTIDE SEQUENCE</scope>
    <source>
        <strain evidence="2">J27TS8</strain>
    </source>
</reference>
<evidence type="ECO:0000313" key="3">
    <source>
        <dbReference type="Proteomes" id="UP000682111"/>
    </source>
</evidence>
<comment type="caution">
    <text evidence="2">The sequence shown here is derived from an EMBL/GenBank/DDBJ whole genome shotgun (WGS) entry which is preliminary data.</text>
</comment>